<dbReference type="PROSITE" id="PS51063">
    <property type="entry name" value="HTH_CRP_2"/>
    <property type="match status" value="1"/>
</dbReference>
<keyword evidence="3" id="KW-0804">Transcription</keyword>
<proteinExistence type="predicted"/>
<evidence type="ECO:0000313" key="7">
    <source>
        <dbReference type="Proteomes" id="UP000542811"/>
    </source>
</evidence>
<dbReference type="PANTHER" id="PTHR24567">
    <property type="entry name" value="CRP FAMILY TRANSCRIPTIONAL REGULATORY PROTEIN"/>
    <property type="match status" value="1"/>
</dbReference>
<comment type="caution">
    <text evidence="6">The sequence shown here is derived from an EMBL/GenBank/DDBJ whole genome shotgun (WGS) entry which is preliminary data.</text>
</comment>
<feature type="domain" description="Cyclic nucleotide-binding" evidence="4">
    <location>
        <begin position="66"/>
        <end position="149"/>
    </location>
</feature>
<dbReference type="InterPro" id="IPR000595">
    <property type="entry name" value="cNMP-bd_dom"/>
</dbReference>
<dbReference type="InterPro" id="IPR036388">
    <property type="entry name" value="WH-like_DNA-bd_sf"/>
</dbReference>
<gene>
    <name evidence="6" type="ORF">FHS25_003262</name>
</gene>
<evidence type="ECO:0000256" key="2">
    <source>
        <dbReference type="ARBA" id="ARBA00023125"/>
    </source>
</evidence>
<evidence type="ECO:0000313" key="6">
    <source>
        <dbReference type="EMBL" id="MBB3162799.1"/>
    </source>
</evidence>
<keyword evidence="1" id="KW-0805">Transcription regulation</keyword>
<protein>
    <submittedName>
        <fullName evidence="6">CRP-like cAMP-binding protein</fullName>
    </submittedName>
</protein>
<keyword evidence="2" id="KW-0238">DNA-binding</keyword>
<dbReference type="InterPro" id="IPR014710">
    <property type="entry name" value="RmlC-like_jellyroll"/>
</dbReference>
<dbReference type="Proteomes" id="UP000542811">
    <property type="component" value="Unassembled WGS sequence"/>
</dbReference>
<evidence type="ECO:0000256" key="1">
    <source>
        <dbReference type="ARBA" id="ARBA00023015"/>
    </source>
</evidence>
<dbReference type="EMBL" id="JACHXX010000003">
    <property type="protein sequence ID" value="MBB3162799.1"/>
    <property type="molecule type" value="Genomic_DNA"/>
</dbReference>
<dbReference type="SUPFAM" id="SSF51206">
    <property type="entry name" value="cAMP-binding domain-like"/>
    <property type="match status" value="1"/>
</dbReference>
<name>A0ABR6G949_9HYPH</name>
<dbReference type="InterPro" id="IPR012318">
    <property type="entry name" value="HTH_CRP"/>
</dbReference>
<accession>A0ABR6G949</accession>
<dbReference type="CDD" id="cd00038">
    <property type="entry name" value="CAP_ED"/>
    <property type="match status" value="1"/>
</dbReference>
<dbReference type="Pfam" id="PF13545">
    <property type="entry name" value="HTH_Crp_2"/>
    <property type="match status" value="1"/>
</dbReference>
<evidence type="ECO:0000256" key="3">
    <source>
        <dbReference type="ARBA" id="ARBA00023163"/>
    </source>
</evidence>
<evidence type="ECO:0000259" key="4">
    <source>
        <dbReference type="PROSITE" id="PS50042"/>
    </source>
</evidence>
<evidence type="ECO:0000259" key="5">
    <source>
        <dbReference type="PROSITE" id="PS51063"/>
    </source>
</evidence>
<dbReference type="SMART" id="SM00419">
    <property type="entry name" value="HTH_CRP"/>
    <property type="match status" value="1"/>
</dbReference>
<dbReference type="PROSITE" id="PS50042">
    <property type="entry name" value="CNMP_BINDING_3"/>
    <property type="match status" value="1"/>
</dbReference>
<reference evidence="6 7" key="1">
    <citation type="submission" date="2020-08" db="EMBL/GenBank/DDBJ databases">
        <title>Genomic Encyclopedia of Type Strains, Phase III (KMG-III): the genomes of soil and plant-associated and newly described type strains.</title>
        <authorList>
            <person name="Whitman W."/>
        </authorList>
    </citation>
    <scope>NUCLEOTIDE SEQUENCE [LARGE SCALE GENOMIC DNA]</scope>
    <source>
        <strain evidence="6 7">CECT 8280</strain>
    </source>
</reference>
<dbReference type="InterPro" id="IPR018490">
    <property type="entry name" value="cNMP-bd_dom_sf"/>
</dbReference>
<keyword evidence="7" id="KW-1185">Reference proteome</keyword>
<feature type="domain" description="HTH crp-type" evidence="5">
    <location>
        <begin position="200"/>
        <end position="266"/>
    </location>
</feature>
<organism evidence="6 7">
    <name type="scientific">Rhizobium laguerreae</name>
    <dbReference type="NCBI Taxonomy" id="1076926"/>
    <lineage>
        <taxon>Bacteria</taxon>
        <taxon>Pseudomonadati</taxon>
        <taxon>Pseudomonadota</taxon>
        <taxon>Alphaproteobacteria</taxon>
        <taxon>Hyphomicrobiales</taxon>
        <taxon>Rhizobiaceae</taxon>
        <taxon>Rhizobium/Agrobacterium group</taxon>
        <taxon>Rhizobium</taxon>
    </lineage>
</organism>
<dbReference type="InterPro" id="IPR036390">
    <property type="entry name" value="WH_DNA-bd_sf"/>
</dbReference>
<dbReference type="PANTHER" id="PTHR24567:SF74">
    <property type="entry name" value="HTH-TYPE TRANSCRIPTIONAL REGULATOR ARCR"/>
    <property type="match status" value="1"/>
</dbReference>
<dbReference type="InterPro" id="IPR050397">
    <property type="entry name" value="Env_Response_Regulators"/>
</dbReference>
<dbReference type="Gene3D" id="2.60.120.10">
    <property type="entry name" value="Jelly Rolls"/>
    <property type="match status" value="1"/>
</dbReference>
<dbReference type="Gene3D" id="1.10.10.10">
    <property type="entry name" value="Winged helix-like DNA-binding domain superfamily/Winged helix DNA-binding domain"/>
    <property type="match status" value="1"/>
</dbReference>
<dbReference type="SUPFAM" id="SSF46785">
    <property type="entry name" value="Winged helix' DNA-binding domain"/>
    <property type="match status" value="1"/>
</dbReference>
<sequence>MSPARPLSFSVRAIFKTRKAKHCGLYVSAQTIAQRFYMVRFAAAAIDDRCADQAMDDEQLNFRNELLRAMGPQERELLVPHLEPVDLDVPLILEMEDTPVGDVYILESGLASIVARFPGGRDIEVGIVGREGMTGAAVILGGDQSANRTFMQISGHGFKLPAAILYAAMEESRALRSLLLAYVQALLAQTTSTVLANGHAKLEERLARWLLMVHDRTDGMTISLTHEFLAVMLGVRRAGVTVALHLLEGKGLIRSTRRQIVILNRRGLIEEAHGSYGAAEEEYRRLIGSHLAR</sequence>